<comment type="caution">
    <text evidence="2">The sequence shown here is derived from an EMBL/GenBank/DDBJ whole genome shotgun (WGS) entry which is preliminary data.</text>
</comment>
<dbReference type="Proteomes" id="UP000324222">
    <property type="component" value="Unassembled WGS sequence"/>
</dbReference>
<name>A0A5B7GEJ3_PORTR</name>
<feature type="region of interest" description="Disordered" evidence="1">
    <location>
        <begin position="66"/>
        <end position="118"/>
    </location>
</feature>
<sequence length="118" mass="13498">MKGNYIPIRLERIRYNLPFPCQGATHCRKGREEPRSYEQCRILYGNETSDVLFHVNTEACHRAEDPHVRHTRHSPTQTITDSNECDDDPDVLHTNTRVGYRAGGGGRAQSSLKFKMSP</sequence>
<protein>
    <submittedName>
        <fullName evidence="2">Uncharacterized protein</fullName>
    </submittedName>
</protein>
<keyword evidence="3" id="KW-1185">Reference proteome</keyword>
<gene>
    <name evidence="2" type="ORF">E2C01_049709</name>
</gene>
<evidence type="ECO:0000313" key="3">
    <source>
        <dbReference type="Proteomes" id="UP000324222"/>
    </source>
</evidence>
<evidence type="ECO:0000256" key="1">
    <source>
        <dbReference type="SAM" id="MobiDB-lite"/>
    </source>
</evidence>
<dbReference type="EMBL" id="VSRR010013415">
    <property type="protein sequence ID" value="MPC55765.1"/>
    <property type="molecule type" value="Genomic_DNA"/>
</dbReference>
<reference evidence="2 3" key="1">
    <citation type="submission" date="2019-05" db="EMBL/GenBank/DDBJ databases">
        <title>Another draft genome of Portunus trituberculatus and its Hox gene families provides insights of decapod evolution.</title>
        <authorList>
            <person name="Jeong J.-H."/>
            <person name="Song I."/>
            <person name="Kim S."/>
            <person name="Choi T."/>
            <person name="Kim D."/>
            <person name="Ryu S."/>
            <person name="Kim W."/>
        </authorList>
    </citation>
    <scope>NUCLEOTIDE SEQUENCE [LARGE SCALE GENOMIC DNA]</scope>
    <source>
        <tissue evidence="2">Muscle</tissue>
    </source>
</reference>
<proteinExistence type="predicted"/>
<evidence type="ECO:0000313" key="2">
    <source>
        <dbReference type="EMBL" id="MPC55765.1"/>
    </source>
</evidence>
<accession>A0A5B7GEJ3</accession>
<organism evidence="2 3">
    <name type="scientific">Portunus trituberculatus</name>
    <name type="common">Swimming crab</name>
    <name type="synonym">Neptunus trituberculatus</name>
    <dbReference type="NCBI Taxonomy" id="210409"/>
    <lineage>
        <taxon>Eukaryota</taxon>
        <taxon>Metazoa</taxon>
        <taxon>Ecdysozoa</taxon>
        <taxon>Arthropoda</taxon>
        <taxon>Crustacea</taxon>
        <taxon>Multicrustacea</taxon>
        <taxon>Malacostraca</taxon>
        <taxon>Eumalacostraca</taxon>
        <taxon>Eucarida</taxon>
        <taxon>Decapoda</taxon>
        <taxon>Pleocyemata</taxon>
        <taxon>Brachyura</taxon>
        <taxon>Eubrachyura</taxon>
        <taxon>Portunoidea</taxon>
        <taxon>Portunidae</taxon>
        <taxon>Portuninae</taxon>
        <taxon>Portunus</taxon>
    </lineage>
</organism>
<dbReference type="AlphaFoldDB" id="A0A5B7GEJ3"/>